<dbReference type="InterPro" id="IPR028946">
    <property type="entry name" value="Ntox44"/>
</dbReference>
<dbReference type="Pfam" id="PF15607">
    <property type="entry name" value="Ntox44"/>
    <property type="match status" value="1"/>
</dbReference>
<protein>
    <recommendedName>
        <fullName evidence="2">Bacterial toxin 44 domain-containing protein</fullName>
    </recommendedName>
</protein>
<dbReference type="GeneID" id="97140582"/>
<feature type="domain" description="Bacterial toxin 44" evidence="2">
    <location>
        <begin position="61"/>
        <end position="154"/>
    </location>
</feature>
<keyword evidence="4" id="KW-1185">Reference proteome</keyword>
<gene>
    <name evidence="3" type="ORF">K3F53_04305</name>
</gene>
<evidence type="ECO:0000259" key="2">
    <source>
        <dbReference type="Pfam" id="PF15607"/>
    </source>
</evidence>
<accession>A0ABX8YDM7</accession>
<feature type="region of interest" description="Disordered" evidence="1">
    <location>
        <begin position="191"/>
        <end position="218"/>
    </location>
</feature>
<sequence>MASEEAPNSVLQKTDVQVLASYPNITSSFSKTLKNNAAYIAYYAMWDKDQGTYPAGTGLEFASKVKSGGEWDYKRTLGPSTKYEYNGYAMRGEDLGNVHYGFVGRAAGFAPTILRSAAGAYQIYSGTSMPNWWSSYFDDPIDQQYINFGINMWDNGTLPKTLSAMQTESMTPSIEDAQLFNLLTDSEKKEIEEKAKKNSAKIKKELKEQEQKQQQENK</sequence>
<reference evidence="3 4" key="1">
    <citation type="submission" date="2021-08" db="EMBL/GenBank/DDBJ databases">
        <title>Complete genome sequence of the strain Aneurinibacillus thermoaerophilus CCM 8960.</title>
        <authorList>
            <person name="Musilova J."/>
            <person name="Kourilova X."/>
            <person name="Pernicova I."/>
            <person name="Bezdicek M."/>
            <person name="Lengerova M."/>
            <person name="Obruca S."/>
            <person name="Sedlar K."/>
        </authorList>
    </citation>
    <scope>NUCLEOTIDE SEQUENCE [LARGE SCALE GENOMIC DNA]</scope>
    <source>
        <strain evidence="3 4">CCM 8960</strain>
    </source>
</reference>
<dbReference type="RefSeq" id="WP_057899671.1">
    <property type="nucleotide sequence ID" value="NZ_CP080764.1"/>
</dbReference>
<organism evidence="3 4">
    <name type="scientific">Aneurinibacillus thermoaerophilus</name>
    <dbReference type="NCBI Taxonomy" id="143495"/>
    <lineage>
        <taxon>Bacteria</taxon>
        <taxon>Bacillati</taxon>
        <taxon>Bacillota</taxon>
        <taxon>Bacilli</taxon>
        <taxon>Bacillales</taxon>
        <taxon>Paenibacillaceae</taxon>
        <taxon>Aneurinibacillus group</taxon>
        <taxon>Aneurinibacillus</taxon>
    </lineage>
</organism>
<evidence type="ECO:0000313" key="4">
    <source>
        <dbReference type="Proteomes" id="UP000826616"/>
    </source>
</evidence>
<name>A0ABX8YDM7_ANETH</name>
<evidence type="ECO:0000313" key="3">
    <source>
        <dbReference type="EMBL" id="QYY43475.1"/>
    </source>
</evidence>
<proteinExistence type="predicted"/>
<dbReference type="Proteomes" id="UP000826616">
    <property type="component" value="Chromosome"/>
</dbReference>
<evidence type="ECO:0000256" key="1">
    <source>
        <dbReference type="SAM" id="MobiDB-lite"/>
    </source>
</evidence>
<dbReference type="EMBL" id="CP080764">
    <property type="protein sequence ID" value="QYY43475.1"/>
    <property type="molecule type" value="Genomic_DNA"/>
</dbReference>